<accession>A0A0P5C9Q7</accession>
<dbReference type="SUPFAM" id="SSF50978">
    <property type="entry name" value="WD40 repeat-like"/>
    <property type="match status" value="1"/>
</dbReference>
<name>A0A0P5C9Q7_9CRUS</name>
<evidence type="ECO:0000313" key="2">
    <source>
        <dbReference type="Proteomes" id="UP000076858"/>
    </source>
</evidence>
<organism evidence="1 2">
    <name type="scientific">Daphnia magna</name>
    <dbReference type="NCBI Taxonomy" id="35525"/>
    <lineage>
        <taxon>Eukaryota</taxon>
        <taxon>Metazoa</taxon>
        <taxon>Ecdysozoa</taxon>
        <taxon>Arthropoda</taxon>
        <taxon>Crustacea</taxon>
        <taxon>Branchiopoda</taxon>
        <taxon>Diplostraca</taxon>
        <taxon>Cladocera</taxon>
        <taxon>Anomopoda</taxon>
        <taxon>Daphniidae</taxon>
        <taxon>Daphnia</taxon>
    </lineage>
</organism>
<dbReference type="Proteomes" id="UP000076858">
    <property type="component" value="Unassembled WGS sequence"/>
</dbReference>
<dbReference type="InterPro" id="IPR015943">
    <property type="entry name" value="WD40/YVTN_repeat-like_dom_sf"/>
</dbReference>
<keyword evidence="2" id="KW-1185">Reference proteome</keyword>
<dbReference type="EMBL" id="LRGB01003123">
    <property type="protein sequence ID" value="KZS04380.1"/>
    <property type="molecule type" value="Genomic_DNA"/>
</dbReference>
<gene>
    <name evidence="1" type="ORF">APZ42_032651</name>
</gene>
<proteinExistence type="predicted"/>
<comment type="caution">
    <text evidence="1">The sequence shown here is derived from an EMBL/GenBank/DDBJ whole genome shotgun (WGS) entry which is preliminary data.</text>
</comment>
<dbReference type="AlphaFoldDB" id="A0A0P5C9Q7"/>
<dbReference type="Gene3D" id="2.130.10.10">
    <property type="entry name" value="YVTN repeat-like/Quinoprotein amine dehydrogenase"/>
    <property type="match status" value="1"/>
</dbReference>
<evidence type="ECO:0000313" key="1">
    <source>
        <dbReference type="EMBL" id="KZS04380.1"/>
    </source>
</evidence>
<protein>
    <submittedName>
        <fullName evidence="1">Uncharacterized protein</fullName>
    </submittedName>
</protein>
<sequence length="651" mass="74382">MSTMCSPGSLKVINYESYRVLQEVIADIENVSFVSSSCDSDLWFVGYSGSKLHILPALDPPKGQIISFEDNTISSTCFSSEGIFVTLGNDRIAIISHTEHRWKKKAQYDFDLRERKIIACFTVETGLIIFIQHSNLLIVGFSENPPEWQQIAKIDCLEAPKAVCLCQSSKFVPDCYFIGTQDGHVYQLQLHHRNLTFLCDIQQPIISIQIADDKTTLVVGKYGKIARLVGPTKEAIISFSPTAVENCFYSGHQLYLMGSNQLYSMEIKLASDGRFLEEAMYCKVRFVRAVHLQGETIFILTENGTIYQCSLLFGSNEEKPSHQRNGAEVKQILQEIHRCADSAKTLSTVRESVLLDVAQLSIALNMVNQDISDRFPVIVQSFSEPKCPRNQRLIISVTNKSVWNLSSRYWSFQISVHPANQSSLFFRDEWKTGDTVELEHQLVLLEDIFDVTIKISLIFRLVDPKKMTELQSLAVFPLSTIKLCALDFLEPVVLDLFDAKNSHSDVIGFSRTQIKGCPWPILLQRSWHRGFAQRIGDASPMQMVLRCGTHLLRMNLKEDENHSDKIWILRIETSNYKLLRFLRNQIFQLIEGRYPLVKPDFVKIPSHVLAHLQNLRGRLNYLQNLGNWDESDTEPLMEEFRLLMAKQLSLR</sequence>
<dbReference type="OrthoDB" id="6336856at2759"/>
<reference evidence="1 2" key="1">
    <citation type="submission" date="2016-03" db="EMBL/GenBank/DDBJ databases">
        <title>EvidentialGene: Evidence-directed Construction of Genes on Genomes.</title>
        <authorList>
            <person name="Gilbert D.G."/>
            <person name="Choi J.-H."/>
            <person name="Mockaitis K."/>
            <person name="Colbourne J."/>
            <person name="Pfrender M."/>
        </authorList>
    </citation>
    <scope>NUCLEOTIDE SEQUENCE [LARGE SCALE GENOMIC DNA]</scope>
    <source>
        <strain evidence="1 2">Xinb3</strain>
        <tissue evidence="1">Complete organism</tissue>
    </source>
</reference>
<dbReference type="InterPro" id="IPR036322">
    <property type="entry name" value="WD40_repeat_dom_sf"/>
</dbReference>